<organism evidence="1 2">
    <name type="scientific">Candidatus Vampirococcus lugosii</name>
    <dbReference type="NCBI Taxonomy" id="2789015"/>
    <lineage>
        <taxon>Bacteria</taxon>
        <taxon>Candidatus Absconditibacteriota</taxon>
        <taxon>Vampirococcus</taxon>
    </lineage>
</organism>
<dbReference type="Proteomes" id="UP000680365">
    <property type="component" value="Unassembled WGS sequence"/>
</dbReference>
<reference evidence="1 2" key="1">
    <citation type="journal article" date="2021" name="Nat. Commun.">
        <title>Reductive evolution and unique predatory mode in the CPR bacterium Vampirococcus lugosii.</title>
        <authorList>
            <person name="Moreira D."/>
            <person name="Zivanovic Y."/>
            <person name="Lopez-Archilla A.I."/>
            <person name="Iniesto M."/>
            <person name="Lopez-Garcia P."/>
        </authorList>
    </citation>
    <scope>NUCLEOTIDE SEQUENCE [LARGE SCALE GENOMIC DNA]</scope>
    <source>
        <strain evidence="1">Chiprana</strain>
    </source>
</reference>
<accession>A0ABS5QMB9</accession>
<evidence type="ECO:0000313" key="2">
    <source>
        <dbReference type="Proteomes" id="UP000680365"/>
    </source>
</evidence>
<name>A0ABS5QMB9_9BACT</name>
<protein>
    <recommendedName>
        <fullName evidence="3">Group II intron reverse transcriptase/maturase</fullName>
    </recommendedName>
</protein>
<proteinExistence type="predicted"/>
<dbReference type="RefSeq" id="WP_213349782.1">
    <property type="nucleotide sequence ID" value="NZ_JAEDAM010000074.1"/>
</dbReference>
<keyword evidence="2" id="KW-1185">Reference proteome</keyword>
<dbReference type="EMBL" id="JAEDAM010000074">
    <property type="protein sequence ID" value="MBS8122340.1"/>
    <property type="molecule type" value="Genomic_DNA"/>
</dbReference>
<feature type="non-terminal residue" evidence="1">
    <location>
        <position position="1"/>
    </location>
</feature>
<sequence length="86" mass="10359">NLKKKIKKLRKLQFGFYYYYRISSNKTTWKSLSSQTRDIIRQYLFLYKINWKNRFIISNNSLYKLGVVDFSRPGGKKMIGEDLGNH</sequence>
<comment type="caution">
    <text evidence="1">The sequence shown here is derived from an EMBL/GenBank/DDBJ whole genome shotgun (WGS) entry which is preliminary data.</text>
</comment>
<evidence type="ECO:0000313" key="1">
    <source>
        <dbReference type="EMBL" id="MBS8122340.1"/>
    </source>
</evidence>
<evidence type="ECO:0008006" key="3">
    <source>
        <dbReference type="Google" id="ProtNLM"/>
    </source>
</evidence>
<gene>
    <name evidence="1" type="ORF">VAMP_305n87</name>
</gene>